<evidence type="ECO:0000256" key="1">
    <source>
        <dbReference type="SAM" id="MobiDB-lite"/>
    </source>
</evidence>
<name>A0A7C8ZCW3_OPUST</name>
<reference evidence="2" key="1">
    <citation type="journal article" date="2013" name="J. Plant Res.">
        <title>Effect of fungi and light on seed germination of three Opuntia species from semiarid lands of central Mexico.</title>
        <authorList>
            <person name="Delgado-Sanchez P."/>
            <person name="Jimenez-Bremont J.F."/>
            <person name="Guerrero-Gonzalez Mde L."/>
            <person name="Flores J."/>
        </authorList>
    </citation>
    <scope>NUCLEOTIDE SEQUENCE</scope>
    <source>
        <tissue evidence="2">Cladode</tissue>
    </source>
</reference>
<protein>
    <submittedName>
        <fullName evidence="2">Uncharacterized protein</fullName>
    </submittedName>
</protein>
<feature type="compositionally biased region" description="Polar residues" evidence="1">
    <location>
        <begin position="1"/>
        <end position="12"/>
    </location>
</feature>
<feature type="region of interest" description="Disordered" evidence="1">
    <location>
        <begin position="72"/>
        <end position="112"/>
    </location>
</feature>
<proteinExistence type="predicted"/>
<sequence length="125" mass="13682">MGDGLPNNSNELPSLHKGSGQCPLLRAPREPRTSGWGPLNRVHQHNRVLCFSRPSFRARVSMSSGLRFKRLGTSLTLSPPDDLHPLSSHHTHQPSLDQSRSNHDLHGSGQGGNINGRVVLYVLPS</sequence>
<feature type="region of interest" description="Disordered" evidence="1">
    <location>
        <begin position="1"/>
        <end position="39"/>
    </location>
</feature>
<organism evidence="2">
    <name type="scientific">Opuntia streptacantha</name>
    <name type="common">Prickly pear cactus</name>
    <name type="synonym">Opuntia cardona</name>
    <dbReference type="NCBI Taxonomy" id="393608"/>
    <lineage>
        <taxon>Eukaryota</taxon>
        <taxon>Viridiplantae</taxon>
        <taxon>Streptophyta</taxon>
        <taxon>Embryophyta</taxon>
        <taxon>Tracheophyta</taxon>
        <taxon>Spermatophyta</taxon>
        <taxon>Magnoliopsida</taxon>
        <taxon>eudicotyledons</taxon>
        <taxon>Gunneridae</taxon>
        <taxon>Pentapetalae</taxon>
        <taxon>Caryophyllales</taxon>
        <taxon>Cactineae</taxon>
        <taxon>Cactaceae</taxon>
        <taxon>Opuntioideae</taxon>
        <taxon>Opuntia</taxon>
    </lineage>
</organism>
<reference evidence="2" key="2">
    <citation type="submission" date="2020-07" db="EMBL/GenBank/DDBJ databases">
        <authorList>
            <person name="Vera ALvarez R."/>
            <person name="Arias-Moreno D.M."/>
            <person name="Jimenez-Jacinto V."/>
            <person name="Jimenez-Bremont J.F."/>
            <person name="Swaminathan K."/>
            <person name="Moose S.P."/>
            <person name="Guerrero-Gonzalez M.L."/>
            <person name="Marino-Ramirez L."/>
            <person name="Landsman D."/>
            <person name="Rodriguez-Kessler M."/>
            <person name="Delgado-Sanchez P."/>
        </authorList>
    </citation>
    <scope>NUCLEOTIDE SEQUENCE</scope>
    <source>
        <tissue evidence="2">Cladode</tissue>
    </source>
</reference>
<evidence type="ECO:0000313" key="2">
    <source>
        <dbReference type="EMBL" id="MBA4638973.1"/>
    </source>
</evidence>
<dbReference type="EMBL" id="GISG01111598">
    <property type="protein sequence ID" value="MBA4638973.1"/>
    <property type="molecule type" value="Transcribed_RNA"/>
</dbReference>
<dbReference type="AlphaFoldDB" id="A0A7C8ZCW3"/>
<accession>A0A7C8ZCW3</accession>